<dbReference type="InterPro" id="IPR027354">
    <property type="entry name" value="YcgL_dom"/>
</dbReference>
<keyword evidence="6" id="KW-1185">Reference proteome</keyword>
<dbReference type="EMBL" id="BSOU01000004">
    <property type="protein sequence ID" value="GLR75096.1"/>
    <property type="molecule type" value="Genomic_DNA"/>
</dbReference>
<dbReference type="SUPFAM" id="SSF160191">
    <property type="entry name" value="YcgL-like"/>
    <property type="match status" value="1"/>
</dbReference>
<dbReference type="PANTHER" id="PTHR38109">
    <property type="entry name" value="PROTEIN YCGL"/>
    <property type="match status" value="1"/>
</dbReference>
<dbReference type="OrthoDB" id="7062382at2"/>
<organism evidence="4 5">
    <name type="scientific">Aliivibrio sifiae</name>
    <dbReference type="NCBI Taxonomy" id="566293"/>
    <lineage>
        <taxon>Bacteria</taxon>
        <taxon>Pseudomonadati</taxon>
        <taxon>Pseudomonadota</taxon>
        <taxon>Gammaproteobacteria</taxon>
        <taxon>Vibrionales</taxon>
        <taxon>Vibrionaceae</taxon>
        <taxon>Aliivibrio</taxon>
    </lineage>
</organism>
<evidence type="ECO:0000313" key="3">
    <source>
        <dbReference type="EMBL" id="GLR75096.1"/>
    </source>
</evidence>
<evidence type="ECO:0000256" key="1">
    <source>
        <dbReference type="HAMAP-Rule" id="MF_01866"/>
    </source>
</evidence>
<dbReference type="Proteomes" id="UP000239273">
    <property type="component" value="Unassembled WGS sequence"/>
</dbReference>
<reference evidence="6" key="3">
    <citation type="journal article" date="2019" name="Int. J. Syst. Evol. Microbiol.">
        <title>The Global Catalogue of Microorganisms (GCM) 10K type strain sequencing project: providing services to taxonomists for standard genome sequencing and annotation.</title>
        <authorList>
            <consortium name="The Broad Institute Genomics Platform"/>
            <consortium name="The Broad Institute Genome Sequencing Center for Infectious Disease"/>
            <person name="Wu L."/>
            <person name="Ma J."/>
        </authorList>
    </citation>
    <scope>NUCLEOTIDE SEQUENCE [LARGE SCALE GENOMIC DNA]</scope>
    <source>
        <strain evidence="6">NBRC 105001</strain>
    </source>
</reference>
<dbReference type="Pfam" id="PF05166">
    <property type="entry name" value="YcgL"/>
    <property type="match status" value="1"/>
</dbReference>
<accession>A0A2S7XH21</accession>
<protein>
    <recommendedName>
        <fullName evidence="1">YcgL domain-containing protein BTO23_02595</fullName>
    </recommendedName>
</protein>
<dbReference type="Proteomes" id="UP001156660">
    <property type="component" value="Unassembled WGS sequence"/>
</dbReference>
<evidence type="ECO:0000259" key="2">
    <source>
        <dbReference type="PROSITE" id="PS51648"/>
    </source>
</evidence>
<dbReference type="AlphaFoldDB" id="A0A2S7XH21"/>
<feature type="domain" description="YcgL" evidence="2">
    <location>
        <begin position="1"/>
        <end position="84"/>
    </location>
</feature>
<reference evidence="3" key="4">
    <citation type="submission" date="2023-01" db="EMBL/GenBank/DDBJ databases">
        <title>Draft genome sequence of Aliivibrio sifiae strain NBRC 105001.</title>
        <authorList>
            <person name="Sun Q."/>
            <person name="Mori K."/>
        </authorList>
    </citation>
    <scope>NUCLEOTIDE SEQUENCE</scope>
    <source>
        <strain evidence="3">NBRC 105001</strain>
    </source>
</reference>
<reference evidence="3" key="1">
    <citation type="journal article" date="2014" name="Int. J. Syst. Evol. Microbiol.">
        <title>Complete genome of a new Firmicutes species belonging to the dominant human colonic microbiota ('Ruminococcus bicirculans') reveals two chromosomes and a selective capacity to utilize plant glucans.</title>
        <authorList>
            <consortium name="NISC Comparative Sequencing Program"/>
            <person name="Wegmann U."/>
            <person name="Louis P."/>
            <person name="Goesmann A."/>
            <person name="Henrissat B."/>
            <person name="Duncan S.H."/>
            <person name="Flint H.J."/>
        </authorList>
    </citation>
    <scope>NUCLEOTIDE SEQUENCE</scope>
    <source>
        <strain evidence="3">NBRC 105001</strain>
    </source>
</reference>
<dbReference type="InterPro" id="IPR038068">
    <property type="entry name" value="YcgL-like_sf"/>
</dbReference>
<dbReference type="HAMAP" id="MF_01866">
    <property type="entry name" value="UPF0745"/>
    <property type="match status" value="1"/>
</dbReference>
<dbReference type="Gene3D" id="3.10.510.20">
    <property type="entry name" value="YcgL domain"/>
    <property type="match status" value="1"/>
</dbReference>
<evidence type="ECO:0000313" key="4">
    <source>
        <dbReference type="EMBL" id="PQJ93005.1"/>
    </source>
</evidence>
<dbReference type="RefSeq" id="WP_060991416.1">
    <property type="nucleotide sequence ID" value="NZ_BSOU01000004.1"/>
</dbReference>
<proteinExistence type="inferred from homology"/>
<dbReference type="PROSITE" id="PS51648">
    <property type="entry name" value="YCGL"/>
    <property type="match status" value="1"/>
</dbReference>
<dbReference type="EMBL" id="MSCP01000001">
    <property type="protein sequence ID" value="PQJ93005.1"/>
    <property type="molecule type" value="Genomic_DNA"/>
</dbReference>
<comment type="caution">
    <text evidence="4">The sequence shown here is derived from an EMBL/GenBank/DDBJ whole genome shotgun (WGS) entry which is preliminary data.</text>
</comment>
<evidence type="ECO:0000313" key="5">
    <source>
        <dbReference type="Proteomes" id="UP000239273"/>
    </source>
</evidence>
<name>A0A2S7XH21_9GAMM</name>
<sequence length="94" mass="10651">MFCSVYKSTKKQGAYLYIEKKDDFTPVPKELMGMFGTPTMVMVVNLAGRTLASVDVEKVKTAIKEEGFFLQLPPPPENLLEKYKKDKAARKESE</sequence>
<dbReference type="PANTHER" id="PTHR38109:SF1">
    <property type="entry name" value="PROTEIN YCGL"/>
    <property type="match status" value="1"/>
</dbReference>
<evidence type="ECO:0000313" key="6">
    <source>
        <dbReference type="Proteomes" id="UP001156660"/>
    </source>
</evidence>
<reference evidence="4 5" key="2">
    <citation type="submission" date="2016-12" db="EMBL/GenBank/DDBJ databases">
        <title>Diversity of luminous bacteria.</title>
        <authorList>
            <person name="Yoshizawa S."/>
            <person name="Kogure K."/>
        </authorList>
    </citation>
    <scope>NUCLEOTIDE SEQUENCE [LARGE SCALE GENOMIC DNA]</scope>
    <source>
        <strain evidence="4 5">NBRC 105001</strain>
    </source>
</reference>
<gene>
    <name evidence="4" type="ORF">BTO23_02595</name>
    <name evidence="3" type="ORF">GCM10007855_19700</name>
</gene>